<feature type="domain" description="O-methyltransferase dimerisation" evidence="6">
    <location>
        <begin position="45"/>
        <end position="114"/>
    </location>
</feature>
<dbReference type="Pfam" id="PF00891">
    <property type="entry name" value="Methyltransf_2"/>
    <property type="match status" value="1"/>
</dbReference>
<evidence type="ECO:0000256" key="1">
    <source>
        <dbReference type="ARBA" id="ARBA00022603"/>
    </source>
</evidence>
<evidence type="ECO:0000313" key="7">
    <source>
        <dbReference type="EMBL" id="MXQ63169.1"/>
    </source>
</evidence>
<dbReference type="SUPFAM" id="SSF53335">
    <property type="entry name" value="S-adenosyl-L-methionine-dependent methyltransferases"/>
    <property type="match status" value="1"/>
</dbReference>
<dbReference type="OrthoDB" id="9808140at2"/>
<reference evidence="7 8" key="1">
    <citation type="submission" date="2019-12" db="EMBL/GenBank/DDBJ databases">
        <title>Nocardia macrotermitis sp. nov. and Nocardia aurantia sp. nov., isolated from the gut of the fungus growing-termite Macrotermes natalensis.</title>
        <authorList>
            <person name="Christine B."/>
            <person name="Rene B."/>
        </authorList>
    </citation>
    <scope>NUCLEOTIDE SEQUENCE [LARGE SCALE GENOMIC DNA]</scope>
    <source>
        <strain evidence="7 8">DSM 102126</strain>
    </source>
</reference>
<dbReference type="InterPro" id="IPR016461">
    <property type="entry name" value="COMT-like"/>
</dbReference>
<dbReference type="InterPro" id="IPR036390">
    <property type="entry name" value="WH_DNA-bd_sf"/>
</dbReference>
<dbReference type="InterPro" id="IPR012967">
    <property type="entry name" value="COMT_dimerisation"/>
</dbReference>
<dbReference type="GO" id="GO:0008171">
    <property type="term" value="F:O-methyltransferase activity"/>
    <property type="evidence" value="ECO:0007669"/>
    <property type="project" value="InterPro"/>
</dbReference>
<dbReference type="RefSeq" id="WP_161101367.1">
    <property type="nucleotide sequence ID" value="NZ_JBHLYI010000002.1"/>
</dbReference>
<evidence type="ECO:0000259" key="5">
    <source>
        <dbReference type="Pfam" id="PF00891"/>
    </source>
</evidence>
<dbReference type="Proteomes" id="UP000431901">
    <property type="component" value="Unassembled WGS sequence"/>
</dbReference>
<evidence type="ECO:0000313" key="8">
    <source>
        <dbReference type="Proteomes" id="UP000431901"/>
    </source>
</evidence>
<comment type="caution">
    <text evidence="7">The sequence shown here is derived from an EMBL/GenBank/DDBJ whole genome shotgun (WGS) entry which is preliminary data.</text>
</comment>
<evidence type="ECO:0000259" key="6">
    <source>
        <dbReference type="Pfam" id="PF08100"/>
    </source>
</evidence>
<accession>A0A6I4VXR1</accession>
<dbReference type="InterPro" id="IPR001077">
    <property type="entry name" value="COMT_C"/>
</dbReference>
<dbReference type="Gene3D" id="3.40.50.150">
    <property type="entry name" value="Vaccinia Virus protein VP39"/>
    <property type="match status" value="1"/>
</dbReference>
<keyword evidence="3" id="KW-0949">S-adenosyl-L-methionine</keyword>
<name>A0A6I4VXR1_9ACTN</name>
<dbReference type="GO" id="GO:0032259">
    <property type="term" value="P:methylation"/>
    <property type="evidence" value="ECO:0007669"/>
    <property type="project" value="UniProtKB-KW"/>
</dbReference>
<organism evidence="7 8">
    <name type="scientific">Actinomadura rayongensis</name>
    <dbReference type="NCBI Taxonomy" id="1429076"/>
    <lineage>
        <taxon>Bacteria</taxon>
        <taxon>Bacillati</taxon>
        <taxon>Actinomycetota</taxon>
        <taxon>Actinomycetes</taxon>
        <taxon>Streptosporangiales</taxon>
        <taxon>Thermomonosporaceae</taxon>
        <taxon>Actinomadura</taxon>
    </lineage>
</organism>
<dbReference type="Gene3D" id="1.10.10.10">
    <property type="entry name" value="Winged helix-like DNA-binding domain superfamily/Winged helix DNA-binding domain"/>
    <property type="match status" value="1"/>
</dbReference>
<keyword evidence="1 7" id="KW-0489">Methyltransferase</keyword>
<evidence type="ECO:0000256" key="2">
    <source>
        <dbReference type="ARBA" id="ARBA00022679"/>
    </source>
</evidence>
<dbReference type="AlphaFoldDB" id="A0A6I4VXR1"/>
<sequence length="381" mass="40294">MTQPLTPLSTRPAPLVDPRPFATGTPAARQSATAHRVYEALIAMWSTGVIEAGHDLGLFERLATGPATVPELAADLGADPRATRVLCDALVVYGVLERGDHGRFAMPADIAACLLADGLYSLAGKIFYDRTVAWDAWRGLADAVRRGPVDAHGDDQANQISDVDYEQLTGGINFWAPPIAELLAGWLRDAGWDARPGRTVLDVGCGTGIYSHLLLQAFPGATSTGLEAARIVPIADRQAGLLGVADRFTATACDFMSDPWPSGVDLALFVNIFHLQHPAAARRLLARSAAALAPDGVLCVVDHIVDREGPLDSPQDRFALLFAASMLATGGGGAHALADYDLWLAGAGLRRVALLDAPMHRVLFAARADAALPFRMDGAGR</sequence>
<keyword evidence="2 7" id="KW-0808">Transferase</keyword>
<dbReference type="EMBL" id="WUTW01000001">
    <property type="protein sequence ID" value="MXQ63169.1"/>
    <property type="molecule type" value="Genomic_DNA"/>
</dbReference>
<dbReference type="Pfam" id="PF08100">
    <property type="entry name" value="Dimerisation"/>
    <property type="match status" value="1"/>
</dbReference>
<keyword evidence="8" id="KW-1185">Reference proteome</keyword>
<dbReference type="CDD" id="cd02440">
    <property type="entry name" value="AdoMet_MTases"/>
    <property type="match status" value="1"/>
</dbReference>
<dbReference type="PROSITE" id="PS51683">
    <property type="entry name" value="SAM_OMT_II"/>
    <property type="match status" value="1"/>
</dbReference>
<evidence type="ECO:0000256" key="4">
    <source>
        <dbReference type="SAM" id="MobiDB-lite"/>
    </source>
</evidence>
<dbReference type="PANTHER" id="PTHR43712">
    <property type="entry name" value="PUTATIVE (AFU_ORTHOLOGUE AFUA_4G14580)-RELATED"/>
    <property type="match status" value="1"/>
</dbReference>
<gene>
    <name evidence="7" type="ORF">GQ466_03890</name>
</gene>
<feature type="region of interest" description="Disordered" evidence="4">
    <location>
        <begin position="1"/>
        <end position="28"/>
    </location>
</feature>
<evidence type="ECO:0000256" key="3">
    <source>
        <dbReference type="ARBA" id="ARBA00022691"/>
    </source>
</evidence>
<dbReference type="InterPro" id="IPR029063">
    <property type="entry name" value="SAM-dependent_MTases_sf"/>
</dbReference>
<feature type="domain" description="O-methyltransferase C-terminal" evidence="5">
    <location>
        <begin position="198"/>
        <end position="349"/>
    </location>
</feature>
<dbReference type="GO" id="GO:0046983">
    <property type="term" value="F:protein dimerization activity"/>
    <property type="evidence" value="ECO:0007669"/>
    <property type="project" value="InterPro"/>
</dbReference>
<dbReference type="SUPFAM" id="SSF46785">
    <property type="entry name" value="Winged helix' DNA-binding domain"/>
    <property type="match status" value="1"/>
</dbReference>
<dbReference type="PANTHER" id="PTHR43712:SF2">
    <property type="entry name" value="O-METHYLTRANSFERASE CICE"/>
    <property type="match status" value="1"/>
</dbReference>
<proteinExistence type="predicted"/>
<dbReference type="InterPro" id="IPR036388">
    <property type="entry name" value="WH-like_DNA-bd_sf"/>
</dbReference>
<protein>
    <submittedName>
        <fullName evidence="7">Methyltransferase domain-containing protein</fullName>
    </submittedName>
</protein>